<accession>A0AAI8YTT9</accession>
<dbReference type="AlphaFoldDB" id="A0AAI8YTT9"/>
<comment type="subcellular location">
    <subcellularLocation>
        <location evidence="1">Mitochondrion</location>
    </subcellularLocation>
</comment>
<feature type="region of interest" description="Disordered" evidence="4">
    <location>
        <begin position="51"/>
        <end position="175"/>
    </location>
</feature>
<sequence length="756" mass="86427">MSALLARLGPLEKRIAAQTTWKYCKRKRQSNWVCAGCTARRDSAFKQQRRSYGDDSLRFTDGGGSVLFPGEGEHEHNDDKKARQNTKPESWTGSSWEFENQGKKELGSQRIQDGPESRTFQEGAFESSYTPLGANERDEGEQDLEQDGLWEPFEPFDGRQEPGTSDSVFAADGFNAPDPRDMLDIDYRAKLSDALLQEEADVVARCLFAAYQANDLDFLRSIPPTTYSEIIRLLEPSHFVAKVGRVHVDFSSKTAAEIGLMSMHKVAREYVSVLQSVLGVRRSVGIAPTFADYTILLRSARDLGNSKMGSFVWHALLNDGHVPNTMCYNYYMSAVVWNGIHSAGSRQTVRVIPYNMEGRAREKRRSKFWNYRVGEGGVRQQTMEIFNKMLTNGVVADEESYRILITASAREGDLATAKSVLKRVWGIDVEGIMAGTDEKSIPPKQIPEHSPMRPTEDLLLTIADAFSINNDIPSALRLVDFVARHFGLAITSDVWARLLQWTFILSLPRTGTDRLGRRTTGQLPLSSVLSLWNLMTGPPYSVKPTMSMYRYLIKNIFHRQSSDWLADKIIAAEPLVRSSREMAGKRLRDVQGYTRARSKGFLRRSQEPRSLERLRNSWQFADLIRRRDILWLRRWVRLYLGTVNRNGARDTRRQHSAYRLPLLLWQWRAILPERIEYETPTGFVMFRIRSEEEIVASHKRRLYLKELRAYLLAAIPKYIGHQWFDRPKSGGIPKRLMEHLKAADEMLNTDARSAKT</sequence>
<evidence type="ECO:0000256" key="4">
    <source>
        <dbReference type="SAM" id="MobiDB-lite"/>
    </source>
</evidence>
<organism evidence="5 6">
    <name type="scientific">Lecanosticta acicola</name>
    <dbReference type="NCBI Taxonomy" id="111012"/>
    <lineage>
        <taxon>Eukaryota</taxon>
        <taxon>Fungi</taxon>
        <taxon>Dikarya</taxon>
        <taxon>Ascomycota</taxon>
        <taxon>Pezizomycotina</taxon>
        <taxon>Dothideomycetes</taxon>
        <taxon>Dothideomycetidae</taxon>
        <taxon>Mycosphaerellales</taxon>
        <taxon>Mycosphaerellaceae</taxon>
        <taxon>Lecanosticta</taxon>
    </lineage>
</organism>
<evidence type="ECO:0000256" key="3">
    <source>
        <dbReference type="ARBA" id="ARBA00023128"/>
    </source>
</evidence>
<feature type="compositionally biased region" description="Polar residues" evidence="4">
    <location>
        <begin position="85"/>
        <end position="98"/>
    </location>
</feature>
<dbReference type="InterPro" id="IPR024319">
    <property type="entry name" value="ATPase_expression_mit"/>
</dbReference>
<keyword evidence="3" id="KW-0496">Mitochondrion</keyword>
<comment type="caution">
    <text evidence="5">The sequence shown here is derived from an EMBL/GenBank/DDBJ whole genome shotgun (WGS) entry which is preliminary data.</text>
</comment>
<reference evidence="5" key="1">
    <citation type="submission" date="2023-11" db="EMBL/GenBank/DDBJ databases">
        <authorList>
            <person name="Alioto T."/>
            <person name="Alioto T."/>
            <person name="Gomez Garrido J."/>
        </authorList>
    </citation>
    <scope>NUCLEOTIDE SEQUENCE</scope>
</reference>
<protein>
    <recommendedName>
        <fullName evidence="7">Pentatricopeptide repeat domain-containing protein</fullName>
    </recommendedName>
</protein>
<dbReference type="Pfam" id="PF12921">
    <property type="entry name" value="ATP13"/>
    <property type="match status" value="1"/>
</dbReference>
<gene>
    <name evidence="5" type="ORF">LECACI_7A001869</name>
</gene>
<dbReference type="Gene3D" id="1.25.40.10">
    <property type="entry name" value="Tetratricopeptide repeat domain"/>
    <property type="match status" value="1"/>
</dbReference>
<evidence type="ECO:0000313" key="5">
    <source>
        <dbReference type="EMBL" id="CAK3864157.1"/>
    </source>
</evidence>
<name>A0AAI8YTT9_9PEZI</name>
<evidence type="ECO:0000256" key="2">
    <source>
        <dbReference type="ARBA" id="ARBA00022946"/>
    </source>
</evidence>
<evidence type="ECO:0008006" key="7">
    <source>
        <dbReference type="Google" id="ProtNLM"/>
    </source>
</evidence>
<proteinExistence type="predicted"/>
<dbReference type="InterPro" id="IPR011990">
    <property type="entry name" value="TPR-like_helical_dom_sf"/>
</dbReference>
<evidence type="ECO:0000313" key="6">
    <source>
        <dbReference type="Proteomes" id="UP001296104"/>
    </source>
</evidence>
<keyword evidence="2" id="KW-0809">Transit peptide</keyword>
<feature type="compositionally biased region" description="Basic and acidic residues" evidence="4">
    <location>
        <begin position="71"/>
        <end position="82"/>
    </location>
</feature>
<dbReference type="Proteomes" id="UP001296104">
    <property type="component" value="Unassembled WGS sequence"/>
</dbReference>
<dbReference type="EMBL" id="CAVMBE010000007">
    <property type="protein sequence ID" value="CAK3864157.1"/>
    <property type="molecule type" value="Genomic_DNA"/>
</dbReference>
<evidence type="ECO:0000256" key="1">
    <source>
        <dbReference type="ARBA" id="ARBA00004173"/>
    </source>
</evidence>
<keyword evidence="6" id="KW-1185">Reference proteome</keyword>
<feature type="compositionally biased region" description="Acidic residues" evidence="4">
    <location>
        <begin position="138"/>
        <end position="148"/>
    </location>
</feature>
<dbReference type="GO" id="GO:0005739">
    <property type="term" value="C:mitochondrion"/>
    <property type="evidence" value="ECO:0007669"/>
    <property type="project" value="UniProtKB-SubCell"/>
</dbReference>